<dbReference type="Pfam" id="PF14852">
    <property type="entry name" value="Fis1_TPR_N"/>
    <property type="match status" value="1"/>
</dbReference>
<evidence type="ECO:0000256" key="5">
    <source>
        <dbReference type="ARBA" id="ARBA00022703"/>
    </source>
</evidence>
<feature type="transmembrane region" description="Helical" evidence="12">
    <location>
        <begin position="187"/>
        <end position="211"/>
    </location>
</feature>
<keyword evidence="11" id="KW-0802">TPR repeat</keyword>
<dbReference type="InterPro" id="IPR019734">
    <property type="entry name" value="TPR_rpt"/>
</dbReference>
<proteinExistence type="inferred from homology"/>
<organism evidence="13 14">
    <name type="scientific">Stegodyphus mimosarum</name>
    <name type="common">African social velvet spider</name>
    <dbReference type="NCBI Taxonomy" id="407821"/>
    <lineage>
        <taxon>Eukaryota</taxon>
        <taxon>Metazoa</taxon>
        <taxon>Ecdysozoa</taxon>
        <taxon>Arthropoda</taxon>
        <taxon>Chelicerata</taxon>
        <taxon>Arachnida</taxon>
        <taxon>Araneae</taxon>
        <taxon>Araneomorphae</taxon>
        <taxon>Entelegynae</taxon>
        <taxon>Eresoidea</taxon>
        <taxon>Eresidae</taxon>
        <taxon>Stegodyphus</taxon>
    </lineage>
</organism>
<dbReference type="PANTHER" id="PTHR13247">
    <property type="entry name" value="TETRATRICOPEPTIDE REPEAT PROTEIN 11 TPR REPEAT PROTEIN 11"/>
    <property type="match status" value="1"/>
</dbReference>
<dbReference type="GO" id="GO:0005741">
    <property type="term" value="C:mitochondrial outer membrane"/>
    <property type="evidence" value="ECO:0007669"/>
    <property type="project" value="UniProtKB-SubCell"/>
</dbReference>
<feature type="non-terminal residue" evidence="13">
    <location>
        <position position="270"/>
    </location>
</feature>
<dbReference type="Pfam" id="PF14853">
    <property type="entry name" value="Fis1_TPR_C"/>
    <property type="match status" value="1"/>
</dbReference>
<sequence length="270" mass="30664">MQTLSASEKEYFYVGLSERRWHESTLCMAESANIPMQLAHLRPEFNSVGLDAYSTLRELTVVCGPPDVTATEKLIIIPYSKFESVYHEHLQNGTVTPREQFDYAWCLIRSKYPTDIRRGVVLLEDLFHNGDATAKRDYLYYLAVGHTKLKDYNQALKLLSKFLSIEPTNRQAQVLQKYIKDKMKKEGLIGIAIVGGAALALGSIVGISMALAKKTQISLKRVQELDQFTIQLSVLNEMLHYRVLGNFNSVLPCDRHSDSKNRNSLLFTDE</sequence>
<dbReference type="AlphaFoldDB" id="A0A087UBZ1"/>
<evidence type="ECO:0000256" key="4">
    <source>
        <dbReference type="ARBA" id="ARBA00022692"/>
    </source>
</evidence>
<evidence type="ECO:0000256" key="10">
    <source>
        <dbReference type="ARBA" id="ARBA00023140"/>
    </source>
</evidence>
<feature type="repeat" description="TPR" evidence="11">
    <location>
        <begin position="136"/>
        <end position="169"/>
    </location>
</feature>
<evidence type="ECO:0000313" key="13">
    <source>
        <dbReference type="EMBL" id="KFM74880.1"/>
    </source>
</evidence>
<keyword evidence="7 12" id="KW-1133">Transmembrane helix</keyword>
<dbReference type="FunFam" id="1.25.40.10:FF:000147">
    <property type="entry name" value="Mitochondrial fission 1 protein"/>
    <property type="match status" value="1"/>
</dbReference>
<evidence type="ECO:0000256" key="1">
    <source>
        <dbReference type="ARBA" id="ARBA00004549"/>
    </source>
</evidence>
<dbReference type="GO" id="GO:0005778">
    <property type="term" value="C:peroxisomal membrane"/>
    <property type="evidence" value="ECO:0007669"/>
    <property type="project" value="UniProtKB-SubCell"/>
</dbReference>
<name>A0A087UBZ1_STEMI</name>
<keyword evidence="8" id="KW-0496">Mitochondrion</keyword>
<evidence type="ECO:0000256" key="9">
    <source>
        <dbReference type="ARBA" id="ARBA00023136"/>
    </source>
</evidence>
<dbReference type="OrthoDB" id="421154at2759"/>
<dbReference type="SUPFAM" id="SSF48452">
    <property type="entry name" value="TPR-like"/>
    <property type="match status" value="1"/>
</dbReference>
<dbReference type="InterPro" id="IPR028061">
    <property type="entry name" value="Fis1_TPR_C"/>
</dbReference>
<evidence type="ECO:0000256" key="11">
    <source>
        <dbReference type="PROSITE-ProRule" id="PRU00339"/>
    </source>
</evidence>
<evidence type="ECO:0000256" key="3">
    <source>
        <dbReference type="ARBA" id="ARBA00008937"/>
    </source>
</evidence>
<dbReference type="EMBL" id="KK119151">
    <property type="protein sequence ID" value="KFM74880.1"/>
    <property type="molecule type" value="Genomic_DNA"/>
</dbReference>
<dbReference type="Proteomes" id="UP000054359">
    <property type="component" value="Unassembled WGS sequence"/>
</dbReference>
<evidence type="ECO:0000256" key="7">
    <source>
        <dbReference type="ARBA" id="ARBA00022989"/>
    </source>
</evidence>
<dbReference type="PROSITE" id="PS50005">
    <property type="entry name" value="TPR"/>
    <property type="match status" value="1"/>
</dbReference>
<dbReference type="InterPro" id="IPR033745">
    <property type="entry name" value="Fis1_cytosol"/>
</dbReference>
<keyword evidence="5" id="KW-0053">Apoptosis</keyword>
<comment type="subcellular location">
    <subcellularLocation>
        <location evidence="2">Mitochondrion outer membrane</location>
        <topology evidence="2">Single-pass membrane protein</topology>
    </subcellularLocation>
    <subcellularLocation>
        <location evidence="1">Peroxisome membrane</location>
        <topology evidence="1">Single-pass membrane protein</topology>
    </subcellularLocation>
</comment>
<evidence type="ECO:0000256" key="2">
    <source>
        <dbReference type="ARBA" id="ARBA00004572"/>
    </source>
</evidence>
<dbReference type="InterPro" id="IPR028058">
    <property type="entry name" value="Fis1_TPR_N"/>
</dbReference>
<evidence type="ECO:0000256" key="8">
    <source>
        <dbReference type="ARBA" id="ARBA00023128"/>
    </source>
</evidence>
<evidence type="ECO:0000256" key="6">
    <source>
        <dbReference type="ARBA" id="ARBA00022787"/>
    </source>
</evidence>
<dbReference type="GO" id="GO:0043653">
    <property type="term" value="P:mitochondrial fragmentation involved in apoptotic process"/>
    <property type="evidence" value="ECO:0007669"/>
    <property type="project" value="TreeGrafter"/>
</dbReference>
<dbReference type="PANTHER" id="PTHR13247:SF0">
    <property type="entry name" value="MITOCHONDRIAL FISSION 1 PROTEIN"/>
    <property type="match status" value="1"/>
</dbReference>
<evidence type="ECO:0000313" key="14">
    <source>
        <dbReference type="Proteomes" id="UP000054359"/>
    </source>
</evidence>
<dbReference type="CDD" id="cd12212">
    <property type="entry name" value="Fis1"/>
    <property type="match status" value="1"/>
</dbReference>
<keyword evidence="9 12" id="KW-0472">Membrane</keyword>
<gene>
    <name evidence="13" type="ORF">X975_01342</name>
</gene>
<keyword evidence="10" id="KW-0576">Peroxisome</keyword>
<dbReference type="InterPro" id="IPR011990">
    <property type="entry name" value="TPR-like_helical_dom_sf"/>
</dbReference>
<reference evidence="13 14" key="1">
    <citation type="submission" date="2013-11" db="EMBL/GenBank/DDBJ databases">
        <title>Genome sequencing of Stegodyphus mimosarum.</title>
        <authorList>
            <person name="Bechsgaard J."/>
        </authorList>
    </citation>
    <scope>NUCLEOTIDE SEQUENCE [LARGE SCALE GENOMIC DNA]</scope>
</reference>
<dbReference type="GO" id="GO:0000266">
    <property type="term" value="P:mitochondrial fission"/>
    <property type="evidence" value="ECO:0007669"/>
    <property type="project" value="InterPro"/>
</dbReference>
<evidence type="ECO:0000256" key="12">
    <source>
        <dbReference type="SAM" id="Phobius"/>
    </source>
</evidence>
<protein>
    <submittedName>
        <fullName evidence="13">Mitochondrial fission 1 protein</fullName>
    </submittedName>
</protein>
<dbReference type="GO" id="GO:0016559">
    <property type="term" value="P:peroxisome fission"/>
    <property type="evidence" value="ECO:0007669"/>
    <property type="project" value="TreeGrafter"/>
</dbReference>
<keyword evidence="14" id="KW-1185">Reference proteome</keyword>
<keyword evidence="4 12" id="KW-0812">Transmembrane</keyword>
<comment type="similarity">
    <text evidence="3">Belongs to the FIS1 family.</text>
</comment>
<accession>A0A087UBZ1</accession>
<keyword evidence="6" id="KW-1000">Mitochondrion outer membrane</keyword>
<dbReference type="STRING" id="407821.A0A087UBZ1"/>
<dbReference type="Gene3D" id="1.25.40.10">
    <property type="entry name" value="Tetratricopeptide repeat domain"/>
    <property type="match status" value="1"/>
</dbReference>
<dbReference type="GO" id="GO:0000422">
    <property type="term" value="P:autophagy of mitochondrion"/>
    <property type="evidence" value="ECO:0007669"/>
    <property type="project" value="TreeGrafter"/>
</dbReference>
<dbReference type="InterPro" id="IPR016543">
    <property type="entry name" value="Fis1"/>
</dbReference>